<evidence type="ECO:0000256" key="6">
    <source>
        <dbReference type="SAM" id="Phobius"/>
    </source>
</evidence>
<dbReference type="VEuPathDB" id="FungiDB:RhiirFUN_014105"/>
<dbReference type="InterPro" id="IPR051645">
    <property type="entry name" value="PER33/POM33_regulator"/>
</dbReference>
<feature type="transmembrane region" description="Helical" evidence="6">
    <location>
        <begin position="227"/>
        <end position="254"/>
    </location>
</feature>
<comment type="subcellular location">
    <subcellularLocation>
        <location evidence="1">Membrane</location>
        <topology evidence="1">Multi-pass membrane protein</topology>
    </subcellularLocation>
</comment>
<comment type="similarity">
    <text evidence="2">Belongs to the PER33/POM33 family.</text>
</comment>
<evidence type="ECO:0000313" key="8">
    <source>
        <dbReference type="EMBL" id="PKC03324.1"/>
    </source>
</evidence>
<keyword evidence="3 6" id="KW-0812">Transmembrane</keyword>
<name>A0A2N0P942_9GLOM</name>
<evidence type="ECO:0000313" key="7">
    <source>
        <dbReference type="EMBL" id="CAB5391656.1"/>
    </source>
</evidence>
<keyword evidence="4 6" id="KW-1133">Transmembrane helix</keyword>
<dbReference type="InterPro" id="IPR005344">
    <property type="entry name" value="TMEM33/Pom33"/>
</dbReference>
<proteinExistence type="inferred from homology"/>
<accession>A0A2N0P942</accession>
<evidence type="ECO:0000256" key="5">
    <source>
        <dbReference type="ARBA" id="ARBA00023136"/>
    </source>
</evidence>
<comment type="caution">
    <text evidence="8">The sequence shown here is derived from an EMBL/GenBank/DDBJ whole genome shotgun (WGS) entry which is preliminary data.</text>
</comment>
<evidence type="ECO:0000256" key="2">
    <source>
        <dbReference type="ARBA" id="ARBA00007322"/>
    </source>
</evidence>
<dbReference type="EMBL" id="CAGKOT010000073">
    <property type="protein sequence ID" value="CAB5391656.1"/>
    <property type="molecule type" value="Genomic_DNA"/>
</dbReference>
<dbReference type="Proteomes" id="UP000684084">
    <property type="component" value="Unassembled WGS sequence"/>
</dbReference>
<reference evidence="7" key="3">
    <citation type="submission" date="2020-05" db="EMBL/GenBank/DDBJ databases">
        <authorList>
            <person name="Rincon C."/>
            <person name="Sanders R I."/>
            <person name="Robbins C."/>
            <person name="Chaturvedi A."/>
        </authorList>
    </citation>
    <scope>NUCLEOTIDE SEQUENCE</scope>
    <source>
        <strain evidence="7">CHB12</strain>
    </source>
</reference>
<dbReference type="GO" id="GO:0071786">
    <property type="term" value="P:endoplasmic reticulum tubular network organization"/>
    <property type="evidence" value="ECO:0007669"/>
    <property type="project" value="TreeGrafter"/>
</dbReference>
<reference evidence="8 9" key="2">
    <citation type="submission" date="2017-09" db="EMBL/GenBank/DDBJ databases">
        <title>Extensive intraspecific genome diversity in a model arbuscular mycorrhizal fungus.</title>
        <authorList>
            <person name="Chen E.C."/>
            <person name="Morin E."/>
            <person name="Beaudet D."/>
            <person name="Noel J."/>
            <person name="Ndikumana S."/>
            <person name="Charron P."/>
            <person name="St-Onge C."/>
            <person name="Giorgi J."/>
            <person name="Grigoriev I.V."/>
            <person name="Roux C."/>
            <person name="Martin F.M."/>
            <person name="Corradi N."/>
        </authorList>
    </citation>
    <scope>NUCLEOTIDE SEQUENCE [LARGE SCALE GENOMIC DNA]</scope>
    <source>
        <strain evidence="8 9">A5</strain>
    </source>
</reference>
<evidence type="ECO:0000256" key="4">
    <source>
        <dbReference type="ARBA" id="ARBA00022989"/>
    </source>
</evidence>
<evidence type="ECO:0000256" key="3">
    <source>
        <dbReference type="ARBA" id="ARBA00022692"/>
    </source>
</evidence>
<reference evidence="8 9" key="1">
    <citation type="submission" date="2016-04" db="EMBL/GenBank/DDBJ databases">
        <title>Genome analyses suggest a sexual origin of heterokaryosis in a supposedly ancient asexual fungus.</title>
        <authorList>
            <person name="Ropars J."/>
            <person name="Sedzielewska K."/>
            <person name="Noel J."/>
            <person name="Charron P."/>
            <person name="Farinelli L."/>
            <person name="Marton T."/>
            <person name="Kruger M."/>
            <person name="Pelin A."/>
            <person name="Brachmann A."/>
            <person name="Corradi N."/>
        </authorList>
    </citation>
    <scope>NUCLEOTIDE SEQUENCE [LARGE SCALE GENOMIC DNA]</scope>
    <source>
        <strain evidence="8 9">A5</strain>
    </source>
</reference>
<dbReference type="Pfam" id="PF03661">
    <property type="entry name" value="TMEM33_Pom33"/>
    <property type="match status" value="1"/>
</dbReference>
<dbReference type="GO" id="GO:0005783">
    <property type="term" value="C:endoplasmic reticulum"/>
    <property type="evidence" value="ECO:0007669"/>
    <property type="project" value="TreeGrafter"/>
</dbReference>
<dbReference type="AlphaFoldDB" id="A0A2N0P942"/>
<dbReference type="PANTHER" id="PTHR12703:SF4">
    <property type="entry name" value="TRANSMEMBRANE PROTEIN 33"/>
    <property type="match status" value="1"/>
</dbReference>
<sequence length="318" mass="36696">MGVPLGRDSKIVIILTTKFLNLVGQQPKMIGDVLKDFSTITPNLIVTELGMAQQPLANRLWILVKHPQFTWWCGHCIVLFCTTIYFWYWITLSWPEGINYYYTAYLGAMLSYGVVVYKSFGSPQLNWEYFQKINKDENVFYLTLALMWFMSTPVFVTLIPYATFSLFHFITYLRANILQAFSPAPAHSSSGSSSGTQTRANSASKFIQIWVHKNYEPAMNMVSFVEVVVITLFLLFNIVTLQLRFITLLFYCFFLRMRYLMNTYTQQVFAAVARFLDERLLPPSASPSIPPPVTKAYQHAKNAIIWMGRRNSHNSRRG</sequence>
<dbReference type="EMBL" id="LLXJ01001203">
    <property type="protein sequence ID" value="PKC03324.1"/>
    <property type="molecule type" value="Genomic_DNA"/>
</dbReference>
<evidence type="ECO:0000313" key="9">
    <source>
        <dbReference type="Proteomes" id="UP000232722"/>
    </source>
</evidence>
<dbReference type="OrthoDB" id="5581259at2759"/>
<organism evidence="8 9">
    <name type="scientific">Rhizophagus irregularis</name>
    <dbReference type="NCBI Taxonomy" id="588596"/>
    <lineage>
        <taxon>Eukaryota</taxon>
        <taxon>Fungi</taxon>
        <taxon>Fungi incertae sedis</taxon>
        <taxon>Mucoromycota</taxon>
        <taxon>Glomeromycotina</taxon>
        <taxon>Glomeromycetes</taxon>
        <taxon>Glomerales</taxon>
        <taxon>Glomeraceae</taxon>
        <taxon>Rhizophagus</taxon>
    </lineage>
</organism>
<feature type="transmembrane region" description="Helical" evidence="6">
    <location>
        <begin position="100"/>
        <end position="117"/>
    </location>
</feature>
<protein>
    <recommendedName>
        <fullName evidence="10">Endoplasmic reticulum protein</fullName>
    </recommendedName>
</protein>
<dbReference type="GO" id="GO:0061024">
    <property type="term" value="P:membrane organization"/>
    <property type="evidence" value="ECO:0007669"/>
    <property type="project" value="TreeGrafter"/>
</dbReference>
<dbReference type="VEuPathDB" id="FungiDB:FUN_016076"/>
<dbReference type="GO" id="GO:0016020">
    <property type="term" value="C:membrane"/>
    <property type="evidence" value="ECO:0007669"/>
    <property type="project" value="UniProtKB-SubCell"/>
</dbReference>
<evidence type="ECO:0008006" key="10">
    <source>
        <dbReference type="Google" id="ProtNLM"/>
    </source>
</evidence>
<dbReference type="Proteomes" id="UP000232722">
    <property type="component" value="Unassembled WGS sequence"/>
</dbReference>
<feature type="transmembrane region" description="Helical" evidence="6">
    <location>
        <begin position="69"/>
        <end position="88"/>
    </location>
</feature>
<gene>
    <name evidence="7" type="ORF">CHRIB12_LOCUS22054</name>
    <name evidence="8" type="ORF">RhiirA5_423936</name>
</gene>
<feature type="transmembrane region" description="Helical" evidence="6">
    <location>
        <begin position="138"/>
        <end position="162"/>
    </location>
</feature>
<evidence type="ECO:0000256" key="1">
    <source>
        <dbReference type="ARBA" id="ARBA00004141"/>
    </source>
</evidence>
<dbReference type="VEuPathDB" id="FungiDB:RhiirA1_422800"/>
<dbReference type="PANTHER" id="PTHR12703">
    <property type="entry name" value="TRANSMEMBRANE PROTEIN 33"/>
    <property type="match status" value="1"/>
</dbReference>
<keyword evidence="5 6" id="KW-0472">Membrane</keyword>